<proteinExistence type="predicted"/>
<name>A0A9X7BTC4_BACTU</name>
<organism evidence="1 2">
    <name type="scientific">Bacillus thuringiensis</name>
    <dbReference type="NCBI Taxonomy" id="1428"/>
    <lineage>
        <taxon>Bacteria</taxon>
        <taxon>Bacillati</taxon>
        <taxon>Bacillota</taxon>
        <taxon>Bacilli</taxon>
        <taxon>Bacillales</taxon>
        <taxon>Bacillaceae</taxon>
        <taxon>Bacillus</taxon>
        <taxon>Bacillus cereus group</taxon>
    </lineage>
</organism>
<sequence length="64" mass="7238">MTLTLADLHTMKTGTVLQKGKRKRIFLGVEGMFAYYKTPSSKSITGENLAIFRKWLMNATVVEN</sequence>
<gene>
    <name evidence="1" type="ORF">COK99_01810</name>
</gene>
<evidence type="ECO:0000313" key="1">
    <source>
        <dbReference type="EMBL" id="PFV35782.1"/>
    </source>
</evidence>
<accession>A0A9X7BTC4</accession>
<evidence type="ECO:0000313" key="2">
    <source>
        <dbReference type="Proteomes" id="UP000223366"/>
    </source>
</evidence>
<reference evidence="1 2" key="1">
    <citation type="submission" date="2017-09" db="EMBL/GenBank/DDBJ databases">
        <title>Large-scale bioinformatics analysis of Bacillus genomes uncovers conserved roles of natural products in bacterial physiology.</title>
        <authorList>
            <consortium name="Agbiome Team Llc"/>
            <person name="Bleich R.M."/>
            <person name="Grubbs K.J."/>
            <person name="Santa Maria K.C."/>
            <person name="Allen S.E."/>
            <person name="Farag S."/>
            <person name="Shank E.A."/>
            <person name="Bowers A."/>
        </authorList>
    </citation>
    <scope>NUCLEOTIDE SEQUENCE [LARGE SCALE GENOMIC DNA]</scope>
    <source>
        <strain evidence="1 2">AFS060060</strain>
    </source>
</reference>
<protein>
    <submittedName>
        <fullName evidence="1">Uncharacterized protein</fullName>
    </submittedName>
</protein>
<dbReference type="Proteomes" id="UP000223366">
    <property type="component" value="Unassembled WGS sequence"/>
</dbReference>
<dbReference type="RefSeq" id="WP_016084651.1">
    <property type="nucleotide sequence ID" value="NZ_NVDU01000003.1"/>
</dbReference>
<dbReference type="EMBL" id="NVDU01000003">
    <property type="protein sequence ID" value="PFV35782.1"/>
    <property type="molecule type" value="Genomic_DNA"/>
</dbReference>
<dbReference type="AlphaFoldDB" id="A0A9X7BTC4"/>
<comment type="caution">
    <text evidence="1">The sequence shown here is derived from an EMBL/GenBank/DDBJ whole genome shotgun (WGS) entry which is preliminary data.</text>
</comment>